<evidence type="ECO:0000256" key="1">
    <source>
        <dbReference type="SAM" id="Phobius"/>
    </source>
</evidence>
<protein>
    <submittedName>
        <fullName evidence="2">Uncharacterized protein</fullName>
    </submittedName>
</protein>
<feature type="transmembrane region" description="Helical" evidence="1">
    <location>
        <begin position="51"/>
        <end position="72"/>
    </location>
</feature>
<comment type="caution">
    <text evidence="2">The sequence shown here is derived from an EMBL/GenBank/DDBJ whole genome shotgun (WGS) entry which is preliminary data.</text>
</comment>
<sequence length="73" mass="8205">MSPFIIFVVIMCFFASMAIFFVVLLISLTAIFCLLIFLLGAMTDRISITVRANAFGMFLTLSNVVVNFVRLFI</sequence>
<proteinExistence type="predicted"/>
<feature type="transmembrane region" description="Helical" evidence="1">
    <location>
        <begin position="6"/>
        <end position="39"/>
    </location>
</feature>
<name>A0A6V7US93_MELEN</name>
<keyword evidence="1" id="KW-0812">Transmembrane</keyword>
<keyword evidence="1" id="KW-0472">Membrane</keyword>
<dbReference type="Proteomes" id="UP000580250">
    <property type="component" value="Unassembled WGS sequence"/>
</dbReference>
<dbReference type="AlphaFoldDB" id="A0A6V7US93"/>
<reference evidence="2 3" key="1">
    <citation type="submission" date="2020-08" db="EMBL/GenBank/DDBJ databases">
        <authorList>
            <person name="Koutsovoulos G."/>
            <person name="Danchin GJ E."/>
        </authorList>
    </citation>
    <scope>NUCLEOTIDE SEQUENCE [LARGE SCALE GENOMIC DNA]</scope>
</reference>
<evidence type="ECO:0000313" key="3">
    <source>
        <dbReference type="Proteomes" id="UP000580250"/>
    </source>
</evidence>
<accession>A0A6V7US93</accession>
<evidence type="ECO:0000313" key="2">
    <source>
        <dbReference type="EMBL" id="CAD2163713.1"/>
    </source>
</evidence>
<keyword evidence="1" id="KW-1133">Transmembrane helix</keyword>
<gene>
    <name evidence="2" type="ORF">MENT_LOCUS16162</name>
</gene>
<dbReference type="EMBL" id="CAJEWN010000099">
    <property type="protein sequence ID" value="CAD2163713.1"/>
    <property type="molecule type" value="Genomic_DNA"/>
</dbReference>
<organism evidence="2 3">
    <name type="scientific">Meloidogyne enterolobii</name>
    <name type="common">Root-knot nematode worm</name>
    <name type="synonym">Meloidogyne mayaguensis</name>
    <dbReference type="NCBI Taxonomy" id="390850"/>
    <lineage>
        <taxon>Eukaryota</taxon>
        <taxon>Metazoa</taxon>
        <taxon>Ecdysozoa</taxon>
        <taxon>Nematoda</taxon>
        <taxon>Chromadorea</taxon>
        <taxon>Rhabditida</taxon>
        <taxon>Tylenchina</taxon>
        <taxon>Tylenchomorpha</taxon>
        <taxon>Tylenchoidea</taxon>
        <taxon>Meloidogynidae</taxon>
        <taxon>Meloidogyninae</taxon>
        <taxon>Meloidogyne</taxon>
    </lineage>
</organism>